<reference evidence="3" key="1">
    <citation type="submission" date="2017-09" db="EMBL/GenBank/DDBJ databases">
        <title>Depth-based differentiation of microbial function through sediment-hosted aquifers and enrichment of novel symbionts in the deep terrestrial subsurface.</title>
        <authorList>
            <person name="Probst A.J."/>
            <person name="Ladd B."/>
            <person name="Jarett J.K."/>
            <person name="Geller-Mcgrath D.E."/>
            <person name="Sieber C.M.K."/>
            <person name="Emerson J.B."/>
            <person name="Anantharaman K."/>
            <person name="Thomas B.C."/>
            <person name="Malmstrom R."/>
            <person name="Stieglmeier M."/>
            <person name="Klingl A."/>
            <person name="Woyke T."/>
            <person name="Ryan C.M."/>
            <person name="Banfield J.F."/>
        </authorList>
    </citation>
    <scope>NUCLEOTIDE SEQUENCE [LARGE SCALE GENOMIC DNA]</scope>
</reference>
<dbReference type="SUPFAM" id="SSF52980">
    <property type="entry name" value="Restriction endonuclease-like"/>
    <property type="match status" value="1"/>
</dbReference>
<dbReference type="InterPro" id="IPR003509">
    <property type="entry name" value="UPF0102_YraN-like"/>
</dbReference>
<protein>
    <submittedName>
        <fullName evidence="2">YraN family protein</fullName>
    </submittedName>
</protein>
<evidence type="ECO:0000313" key="3">
    <source>
        <dbReference type="Proteomes" id="UP000229362"/>
    </source>
</evidence>
<dbReference type="Proteomes" id="UP000229362">
    <property type="component" value="Unassembled WGS sequence"/>
</dbReference>
<organism evidence="2 3">
    <name type="scientific">Candidatus Magasanikbacteria bacterium CG10_big_fil_rev_8_21_14_0_10_43_6</name>
    <dbReference type="NCBI Taxonomy" id="1974650"/>
    <lineage>
        <taxon>Bacteria</taxon>
        <taxon>Candidatus Magasanikiibacteriota</taxon>
    </lineage>
</organism>
<gene>
    <name evidence="2" type="ORF">COU33_02100</name>
</gene>
<dbReference type="InterPro" id="IPR011856">
    <property type="entry name" value="tRNA_endonuc-like_dom_sf"/>
</dbReference>
<feature type="non-terminal residue" evidence="2">
    <location>
        <position position="49"/>
    </location>
</feature>
<dbReference type="Gene3D" id="3.40.1350.10">
    <property type="match status" value="1"/>
</dbReference>
<dbReference type="GO" id="GO:0003676">
    <property type="term" value="F:nucleic acid binding"/>
    <property type="evidence" value="ECO:0007669"/>
    <property type="project" value="InterPro"/>
</dbReference>
<dbReference type="InterPro" id="IPR011335">
    <property type="entry name" value="Restrct_endonuc-II-like"/>
</dbReference>
<dbReference type="Pfam" id="PF02021">
    <property type="entry name" value="UPF0102"/>
    <property type="match status" value="1"/>
</dbReference>
<name>A0A2M6W1E0_9BACT</name>
<comment type="similarity">
    <text evidence="1">Belongs to the UPF0102 family.</text>
</comment>
<dbReference type="AlphaFoldDB" id="A0A2M6W1E0"/>
<sequence>MKTDKQTIGDWGEAVAARFLLGKKYCIVKTQYRTKQGEIDIIAWHTKSH</sequence>
<evidence type="ECO:0000313" key="2">
    <source>
        <dbReference type="EMBL" id="PIT86619.1"/>
    </source>
</evidence>
<comment type="caution">
    <text evidence="2">The sequence shown here is derived from an EMBL/GenBank/DDBJ whole genome shotgun (WGS) entry which is preliminary data.</text>
</comment>
<dbReference type="EMBL" id="PFBZ01000090">
    <property type="protein sequence ID" value="PIT86619.1"/>
    <property type="molecule type" value="Genomic_DNA"/>
</dbReference>
<accession>A0A2M6W1E0</accession>
<evidence type="ECO:0000256" key="1">
    <source>
        <dbReference type="ARBA" id="ARBA00006738"/>
    </source>
</evidence>
<proteinExistence type="inferred from homology"/>